<keyword evidence="7 9" id="KW-0807">Transducer</keyword>
<dbReference type="STRING" id="1126833.VN24_09360"/>
<dbReference type="SUPFAM" id="SSF58104">
    <property type="entry name" value="Methyl-accepting chemotaxis protein (MCP) signaling domain"/>
    <property type="match status" value="1"/>
</dbReference>
<evidence type="ECO:0000256" key="3">
    <source>
        <dbReference type="ARBA" id="ARBA00022500"/>
    </source>
</evidence>
<evidence type="ECO:0000256" key="4">
    <source>
        <dbReference type="ARBA" id="ARBA00022692"/>
    </source>
</evidence>
<evidence type="ECO:0000259" key="11">
    <source>
        <dbReference type="PROSITE" id="PS50111"/>
    </source>
</evidence>
<dbReference type="Pfam" id="PF02743">
    <property type="entry name" value="dCache_1"/>
    <property type="match status" value="1"/>
</dbReference>
<dbReference type="Gene3D" id="1.10.287.950">
    <property type="entry name" value="Methyl-accepting chemotaxis protein"/>
    <property type="match status" value="1"/>
</dbReference>
<evidence type="ECO:0000259" key="12">
    <source>
        <dbReference type="PROSITE" id="PS50885"/>
    </source>
</evidence>
<dbReference type="PANTHER" id="PTHR32089:SF112">
    <property type="entry name" value="LYSOZYME-LIKE PROTEIN-RELATED"/>
    <property type="match status" value="1"/>
</dbReference>
<evidence type="ECO:0000313" key="14">
    <source>
        <dbReference type="Proteomes" id="UP000032633"/>
    </source>
</evidence>
<dbReference type="CDD" id="cd12914">
    <property type="entry name" value="PDC1_DGC_like"/>
    <property type="match status" value="1"/>
</dbReference>
<comment type="similarity">
    <text evidence="8">Belongs to the methyl-accepting chemotaxis (MCP) protein family.</text>
</comment>
<dbReference type="OrthoDB" id="243053at2"/>
<evidence type="ECO:0000256" key="5">
    <source>
        <dbReference type="ARBA" id="ARBA00022989"/>
    </source>
</evidence>
<dbReference type="InterPro" id="IPR004089">
    <property type="entry name" value="MCPsignal_dom"/>
</dbReference>
<evidence type="ECO:0000256" key="7">
    <source>
        <dbReference type="ARBA" id="ARBA00023224"/>
    </source>
</evidence>
<sequence>MLKSLKQKMIFMMSLLLLASLASVFIASYTSASRLLQDSLDVESQLSATNLALEINQFIDSRIATVESIGKLISADNNKQQDIALIKKAQQLNPEFETFYFSYDLTGKNVVNYLGEVTDVSDRAHFQEAGKGEGKVVVSEPVVSKRTGNNIVTIIVPLMRDGKQYGYMGTTLPINSVQKSVSTRKFGASGVAVLLSKSGKYIWHPDPELVLKGTVQNMNIPEVTSAYEQVQRGKTGVLEFELDSDKYTAAYAPTSLNWGVFVLAPTKELHAPIGKLTVNLILISVIALLAAIGIAYGFTVRLSRPIQNLNRAVKDVAEGDLTKTISVQGKDEMAVLTNDFNQTVSHLKHLVEGVTESSGQVLKVTGALSAGVDSAMNSVNRIGSSIKQIAEGATMHASSSQEISISMNDMASGVERIAETSSIVSEAAQLAANHAETGSAAVEQAVKQIVGIGEGAAKMGEAVERLDGRSQQIATILNLMTEITGQIKLLSLNASIEAARAGEHGRGFAVVAEEVKKLAGQSDESTVQIAKLLSEIREDTLHAVQLMSSSHSEVQLGITLIEDVREKFANILKASRDVADHILEVSAASEEMSAGSQQITSSVEEMNSIANLTSADAQQVAEAAEDQIVSIQDISGSVRQLETVVAELRKELSKFKL</sequence>
<organism evidence="13 14">
    <name type="scientific">Paenibacillus beijingensis</name>
    <dbReference type="NCBI Taxonomy" id="1126833"/>
    <lineage>
        <taxon>Bacteria</taxon>
        <taxon>Bacillati</taxon>
        <taxon>Bacillota</taxon>
        <taxon>Bacilli</taxon>
        <taxon>Bacillales</taxon>
        <taxon>Paenibacillaceae</taxon>
        <taxon>Paenibacillus</taxon>
    </lineage>
</organism>
<keyword evidence="4 10" id="KW-0812">Transmembrane</keyword>
<accession>A0A0D5NI22</accession>
<dbReference type="CDD" id="cd12912">
    <property type="entry name" value="PDC2_MCP_like"/>
    <property type="match status" value="1"/>
</dbReference>
<evidence type="ECO:0000256" key="9">
    <source>
        <dbReference type="PROSITE-ProRule" id="PRU00284"/>
    </source>
</evidence>
<dbReference type="SUPFAM" id="SSF103190">
    <property type="entry name" value="Sensory domain-like"/>
    <property type="match status" value="1"/>
</dbReference>
<dbReference type="KEGG" id="pbj:VN24_09360"/>
<evidence type="ECO:0000256" key="6">
    <source>
        <dbReference type="ARBA" id="ARBA00023136"/>
    </source>
</evidence>
<dbReference type="Proteomes" id="UP000032633">
    <property type="component" value="Chromosome"/>
</dbReference>
<evidence type="ECO:0000313" key="13">
    <source>
        <dbReference type="EMBL" id="AJY74755.1"/>
    </source>
</evidence>
<gene>
    <name evidence="13" type="ORF">VN24_09360</name>
</gene>
<reference evidence="13 14" key="1">
    <citation type="journal article" date="2015" name="J. Biotechnol.">
        <title>Complete genome sequence of Paenibacillus beijingensis 7188(T) (=DSM 24997(T)), a novel rhizobacterium from jujube garden soil.</title>
        <authorList>
            <person name="Kwak Y."/>
            <person name="Shin J.H."/>
        </authorList>
    </citation>
    <scope>NUCLEOTIDE SEQUENCE [LARGE SCALE GENOMIC DNA]</scope>
    <source>
        <strain evidence="13 14">DSM 24997</strain>
    </source>
</reference>
<dbReference type="CDD" id="cd06225">
    <property type="entry name" value="HAMP"/>
    <property type="match status" value="1"/>
</dbReference>
<feature type="domain" description="Methyl-accepting transducer" evidence="11">
    <location>
        <begin position="371"/>
        <end position="607"/>
    </location>
</feature>
<evidence type="ECO:0000256" key="2">
    <source>
        <dbReference type="ARBA" id="ARBA00022475"/>
    </source>
</evidence>
<evidence type="ECO:0000256" key="1">
    <source>
        <dbReference type="ARBA" id="ARBA00004651"/>
    </source>
</evidence>
<dbReference type="EMBL" id="CP011058">
    <property type="protein sequence ID" value="AJY74755.1"/>
    <property type="molecule type" value="Genomic_DNA"/>
</dbReference>
<dbReference type="SMART" id="SM00283">
    <property type="entry name" value="MA"/>
    <property type="match status" value="1"/>
</dbReference>
<protein>
    <submittedName>
        <fullName evidence="13">Chemotaxis protein</fullName>
    </submittedName>
</protein>
<dbReference type="Gene3D" id="6.10.340.10">
    <property type="match status" value="1"/>
</dbReference>
<dbReference type="Pfam" id="PF00672">
    <property type="entry name" value="HAMP"/>
    <property type="match status" value="1"/>
</dbReference>
<dbReference type="GO" id="GO:0006935">
    <property type="term" value="P:chemotaxis"/>
    <property type="evidence" value="ECO:0007669"/>
    <property type="project" value="UniProtKB-KW"/>
</dbReference>
<reference evidence="14" key="2">
    <citation type="submission" date="2015-03" db="EMBL/GenBank/DDBJ databases">
        <title>Genome sequence of Paenibacillus beijingensis strain DSM 24997T.</title>
        <authorList>
            <person name="Kwak Y."/>
            <person name="Shin J.-H."/>
        </authorList>
    </citation>
    <scope>NUCLEOTIDE SEQUENCE [LARGE SCALE GENOMIC DNA]</scope>
    <source>
        <strain evidence="14">DSM 24997</strain>
    </source>
</reference>
<keyword evidence="2" id="KW-1003">Cell membrane</keyword>
<feature type="transmembrane region" description="Helical" evidence="10">
    <location>
        <begin position="276"/>
        <end position="298"/>
    </location>
</feature>
<keyword evidence="3" id="KW-0145">Chemotaxis</keyword>
<dbReference type="InterPro" id="IPR033479">
    <property type="entry name" value="dCache_1"/>
</dbReference>
<dbReference type="CDD" id="cd11386">
    <property type="entry name" value="MCP_signal"/>
    <property type="match status" value="1"/>
</dbReference>
<dbReference type="Gene3D" id="3.30.450.20">
    <property type="entry name" value="PAS domain"/>
    <property type="match status" value="1"/>
</dbReference>
<evidence type="ECO:0000256" key="8">
    <source>
        <dbReference type="ARBA" id="ARBA00029447"/>
    </source>
</evidence>
<dbReference type="RefSeq" id="WP_045670188.1">
    <property type="nucleotide sequence ID" value="NZ_CP011058.1"/>
</dbReference>
<dbReference type="InterPro" id="IPR003660">
    <property type="entry name" value="HAMP_dom"/>
</dbReference>
<proteinExistence type="inferred from homology"/>
<dbReference type="SMART" id="SM00304">
    <property type="entry name" value="HAMP"/>
    <property type="match status" value="1"/>
</dbReference>
<feature type="domain" description="HAMP" evidence="12">
    <location>
        <begin position="300"/>
        <end position="352"/>
    </location>
</feature>
<dbReference type="GO" id="GO:0007165">
    <property type="term" value="P:signal transduction"/>
    <property type="evidence" value="ECO:0007669"/>
    <property type="project" value="UniProtKB-KW"/>
</dbReference>
<name>A0A0D5NI22_9BACL</name>
<dbReference type="GO" id="GO:0005886">
    <property type="term" value="C:plasma membrane"/>
    <property type="evidence" value="ECO:0007669"/>
    <property type="project" value="UniProtKB-SubCell"/>
</dbReference>
<dbReference type="Pfam" id="PF00015">
    <property type="entry name" value="MCPsignal"/>
    <property type="match status" value="1"/>
</dbReference>
<keyword evidence="5 10" id="KW-1133">Transmembrane helix</keyword>
<keyword evidence="6 10" id="KW-0472">Membrane</keyword>
<dbReference type="AlphaFoldDB" id="A0A0D5NI22"/>
<dbReference type="PROSITE" id="PS50111">
    <property type="entry name" value="CHEMOTAXIS_TRANSDUC_2"/>
    <property type="match status" value="1"/>
</dbReference>
<dbReference type="InterPro" id="IPR029151">
    <property type="entry name" value="Sensor-like_sf"/>
</dbReference>
<dbReference type="PATRIC" id="fig|1126833.4.peg.2071"/>
<evidence type="ECO:0000256" key="10">
    <source>
        <dbReference type="SAM" id="Phobius"/>
    </source>
</evidence>
<dbReference type="PANTHER" id="PTHR32089">
    <property type="entry name" value="METHYL-ACCEPTING CHEMOTAXIS PROTEIN MCPB"/>
    <property type="match status" value="1"/>
</dbReference>
<dbReference type="HOGENOM" id="CLU_000445_107_19_9"/>
<comment type="subcellular location">
    <subcellularLocation>
        <location evidence="1">Cell membrane</location>
        <topology evidence="1">Multi-pass membrane protein</topology>
    </subcellularLocation>
</comment>
<keyword evidence="14" id="KW-1185">Reference proteome</keyword>
<dbReference type="PROSITE" id="PS50885">
    <property type="entry name" value="HAMP"/>
    <property type="match status" value="1"/>
</dbReference>